<keyword evidence="4" id="KW-0804">Transcription</keyword>
<feature type="domain" description="RNA polymerase sigma-70 region 2" evidence="5">
    <location>
        <begin position="36"/>
        <end position="101"/>
    </location>
</feature>
<dbReference type="InterPro" id="IPR014284">
    <property type="entry name" value="RNA_pol_sigma-70_dom"/>
</dbReference>
<protein>
    <submittedName>
        <fullName evidence="7">RNA polymerase sigma factor</fullName>
    </submittedName>
</protein>
<proteinExistence type="inferred from homology"/>
<dbReference type="SUPFAM" id="SSF88946">
    <property type="entry name" value="Sigma2 domain of RNA polymerase sigma factors"/>
    <property type="match status" value="1"/>
</dbReference>
<dbReference type="Pfam" id="PF04542">
    <property type="entry name" value="Sigma70_r2"/>
    <property type="match status" value="1"/>
</dbReference>
<gene>
    <name evidence="7" type="ORF">SNE35_31175</name>
</gene>
<evidence type="ECO:0000313" key="8">
    <source>
        <dbReference type="Proteomes" id="UP001285263"/>
    </source>
</evidence>
<feature type="domain" description="RNA polymerase sigma factor 70 region 4 type 2" evidence="6">
    <location>
        <begin position="142"/>
        <end position="191"/>
    </location>
</feature>
<evidence type="ECO:0000313" key="7">
    <source>
        <dbReference type="EMBL" id="MDY0749002.1"/>
    </source>
</evidence>
<evidence type="ECO:0000256" key="2">
    <source>
        <dbReference type="ARBA" id="ARBA00023015"/>
    </source>
</evidence>
<accession>A0ABU5DRQ8</accession>
<comment type="caution">
    <text evidence="7">The sequence shown here is derived from an EMBL/GenBank/DDBJ whole genome shotgun (WGS) entry which is preliminary data.</text>
</comment>
<dbReference type="InterPro" id="IPR013324">
    <property type="entry name" value="RNA_pol_sigma_r3/r4-like"/>
</dbReference>
<dbReference type="Gene3D" id="1.10.10.10">
    <property type="entry name" value="Winged helix-like DNA-binding domain superfamily/Winged helix DNA-binding domain"/>
    <property type="match status" value="1"/>
</dbReference>
<dbReference type="InterPro" id="IPR039425">
    <property type="entry name" value="RNA_pol_sigma-70-like"/>
</dbReference>
<organism evidence="7 8">
    <name type="scientific">Roseateles agri</name>
    <dbReference type="NCBI Taxonomy" id="3098619"/>
    <lineage>
        <taxon>Bacteria</taxon>
        <taxon>Pseudomonadati</taxon>
        <taxon>Pseudomonadota</taxon>
        <taxon>Betaproteobacteria</taxon>
        <taxon>Burkholderiales</taxon>
        <taxon>Sphaerotilaceae</taxon>
        <taxon>Roseateles</taxon>
    </lineage>
</organism>
<dbReference type="PANTHER" id="PTHR43133">
    <property type="entry name" value="RNA POLYMERASE ECF-TYPE SIGMA FACTO"/>
    <property type="match status" value="1"/>
</dbReference>
<reference evidence="7 8" key="1">
    <citation type="submission" date="2023-11" db="EMBL/GenBank/DDBJ databases">
        <title>Paucibacter sp. nov., isolated from fresh soil in Korea.</title>
        <authorList>
            <person name="Le N.T.T."/>
        </authorList>
    </citation>
    <scope>NUCLEOTIDE SEQUENCE [LARGE SCALE GENOMIC DNA]</scope>
    <source>
        <strain evidence="7 8">R3-3</strain>
    </source>
</reference>
<dbReference type="Pfam" id="PF08281">
    <property type="entry name" value="Sigma70_r4_2"/>
    <property type="match status" value="1"/>
</dbReference>
<dbReference type="InterPro" id="IPR013325">
    <property type="entry name" value="RNA_pol_sigma_r2"/>
</dbReference>
<comment type="similarity">
    <text evidence="1">Belongs to the sigma-70 factor family. ECF subfamily.</text>
</comment>
<dbReference type="EMBL" id="JAXCLA010000013">
    <property type="protein sequence ID" value="MDY0749002.1"/>
    <property type="molecule type" value="Genomic_DNA"/>
</dbReference>
<evidence type="ECO:0000256" key="1">
    <source>
        <dbReference type="ARBA" id="ARBA00010641"/>
    </source>
</evidence>
<keyword evidence="2" id="KW-0805">Transcription regulation</keyword>
<dbReference type="InterPro" id="IPR036388">
    <property type="entry name" value="WH-like_DNA-bd_sf"/>
</dbReference>
<evidence type="ECO:0000259" key="6">
    <source>
        <dbReference type="Pfam" id="PF08281"/>
    </source>
</evidence>
<evidence type="ECO:0000256" key="4">
    <source>
        <dbReference type="ARBA" id="ARBA00023163"/>
    </source>
</evidence>
<name>A0ABU5DRQ8_9BURK</name>
<dbReference type="NCBIfam" id="NF008888">
    <property type="entry name" value="PRK11922.1"/>
    <property type="match status" value="1"/>
</dbReference>
<dbReference type="NCBIfam" id="TIGR02937">
    <property type="entry name" value="sigma70-ECF"/>
    <property type="match status" value="1"/>
</dbReference>
<dbReference type="InterPro" id="IPR007627">
    <property type="entry name" value="RNA_pol_sigma70_r2"/>
</dbReference>
<evidence type="ECO:0000259" key="5">
    <source>
        <dbReference type="Pfam" id="PF04542"/>
    </source>
</evidence>
<dbReference type="SUPFAM" id="SSF88659">
    <property type="entry name" value="Sigma3 and sigma4 domains of RNA polymerase sigma factors"/>
    <property type="match status" value="1"/>
</dbReference>
<evidence type="ECO:0000256" key="3">
    <source>
        <dbReference type="ARBA" id="ARBA00023082"/>
    </source>
</evidence>
<keyword evidence="3" id="KW-0731">Sigma factor</keyword>
<keyword evidence="8" id="KW-1185">Reference proteome</keyword>
<dbReference type="Gene3D" id="1.10.1740.10">
    <property type="match status" value="1"/>
</dbReference>
<dbReference type="Proteomes" id="UP001285263">
    <property type="component" value="Unassembled WGS sequence"/>
</dbReference>
<dbReference type="PANTHER" id="PTHR43133:SF51">
    <property type="entry name" value="RNA POLYMERASE SIGMA FACTOR"/>
    <property type="match status" value="1"/>
</dbReference>
<dbReference type="InterPro" id="IPR013249">
    <property type="entry name" value="RNA_pol_sigma70_r4_t2"/>
</dbReference>
<sequence>MQIHRNQLPSLGASTTDTELVQRATGGEAAAFEAIMRRHNRLLFRTARSIVRSDPEAADILQEAYLRAWRGIASFRAEAKLSTWLVRIVVNEALGRLRSRDANVNPLDVAVESTDAETQAMWHEDPDNGPDRMVMRAQMRRLIEAHIDVLPDAFRSVFLLRAVEELSVEEVSEVLGIPEATVRTRFFRARSLMREGLSRDIDMATCDAFSFDGERCDRIVAAVLTRLPAS</sequence>